<dbReference type="Proteomes" id="UP000178129">
    <property type="component" value="Unassembled WGS sequence"/>
</dbReference>
<dbReference type="STRING" id="914237.A0A1E1JYL7"/>
<accession>A0A1E1JYL7</accession>
<proteinExistence type="predicted"/>
<dbReference type="AlphaFoldDB" id="A0A1E1JYL7"/>
<reference evidence="2" key="1">
    <citation type="submission" date="2016-03" db="EMBL/GenBank/DDBJ databases">
        <authorList>
            <person name="Ploux O."/>
        </authorList>
    </citation>
    <scope>NUCLEOTIDE SEQUENCE [LARGE SCALE GENOMIC DNA]</scope>
    <source>
        <strain evidence="2">UK7</strain>
    </source>
</reference>
<evidence type="ECO:0000313" key="1">
    <source>
        <dbReference type="EMBL" id="CZS90975.1"/>
    </source>
</evidence>
<sequence>MDSHYILYNHVTSEQLSEAADFFSANYGVLGQSAVTNMGPSIRAGARVKISPKLLKQKILPEGCENIIIIRSYRGSIASSLLATFKKELKDDVYDVGILSSHPFSISAVARVFGRRVENVDLDTMKLDAREILASCPVKYVREAELHGALFEDSPVDGRVSCADTQFWVDHQEPDAALKIIERRGILWPLGHLPEGHEYLLIVKVGVTATS</sequence>
<dbReference type="InParanoid" id="A0A1E1JYL7"/>
<evidence type="ECO:0000313" key="2">
    <source>
        <dbReference type="Proteomes" id="UP000178129"/>
    </source>
</evidence>
<comment type="caution">
    <text evidence="1">The sequence shown here is derived from an EMBL/GenBank/DDBJ whole genome shotgun (WGS) entry which is preliminary data.</text>
</comment>
<gene>
    <name evidence="1" type="ORF">RCO7_01358</name>
</gene>
<organism evidence="1 2">
    <name type="scientific">Rhynchosporium graminicola</name>
    <dbReference type="NCBI Taxonomy" id="2792576"/>
    <lineage>
        <taxon>Eukaryota</taxon>
        <taxon>Fungi</taxon>
        <taxon>Dikarya</taxon>
        <taxon>Ascomycota</taxon>
        <taxon>Pezizomycotina</taxon>
        <taxon>Leotiomycetes</taxon>
        <taxon>Helotiales</taxon>
        <taxon>Ploettnerulaceae</taxon>
        <taxon>Rhynchosporium</taxon>
    </lineage>
</organism>
<dbReference type="EMBL" id="FJUW01000004">
    <property type="protein sequence ID" value="CZS90975.1"/>
    <property type="molecule type" value="Genomic_DNA"/>
</dbReference>
<name>A0A1E1JYL7_9HELO</name>
<protein>
    <submittedName>
        <fullName evidence="1">Uncharacterized protein</fullName>
    </submittedName>
</protein>
<keyword evidence="2" id="KW-1185">Reference proteome</keyword>